<organism evidence="1 2">
    <name type="scientific">Venturia effusa</name>
    <dbReference type="NCBI Taxonomy" id="50376"/>
    <lineage>
        <taxon>Eukaryota</taxon>
        <taxon>Fungi</taxon>
        <taxon>Dikarya</taxon>
        <taxon>Ascomycota</taxon>
        <taxon>Pezizomycotina</taxon>
        <taxon>Dothideomycetes</taxon>
        <taxon>Pleosporomycetidae</taxon>
        <taxon>Venturiales</taxon>
        <taxon>Venturiaceae</taxon>
        <taxon>Venturia</taxon>
    </lineage>
</organism>
<evidence type="ECO:0000313" key="1">
    <source>
        <dbReference type="EMBL" id="QDS77938.1"/>
    </source>
</evidence>
<protein>
    <submittedName>
        <fullName evidence="1">Uncharacterized protein</fullName>
    </submittedName>
</protein>
<sequence length="323" mass="36669">MDLQLLQASETHSYADPGAVAWLPEDDEAIQRIEAEIDYALKNGLSSMQGQIQSYRGIEHSLAGRWMTLRLHFSQGSERSTPTEDRRKWNRYYTTTYERATKLEYRSHCFYQIAKAISLSLPDEVLSTEYTTASSEHNLSNVPPTPCTRNAIISFRGGLCALSLNIHAEWDHNRFEVRREVGSNALKRVPRSPEIVKDQALEQSEILFQQLMQRFDGDTLKVGDLSMIWQIAITNTITKYTILKAHRAIGKSSSCWCQFTLSGGEVETRACQNLIATDNGRVGMRLLADHPKVFRNKDIQEIFTFPAGSLPGLTFWVMVFKLG</sequence>
<dbReference type="EMBL" id="CP042203">
    <property type="protein sequence ID" value="QDS77938.1"/>
    <property type="molecule type" value="Genomic_DNA"/>
</dbReference>
<accession>A0A517LQL2</accession>
<dbReference type="Proteomes" id="UP000316270">
    <property type="component" value="Chromosome 19"/>
</dbReference>
<name>A0A517LQL2_9PEZI</name>
<evidence type="ECO:0000313" key="2">
    <source>
        <dbReference type="Proteomes" id="UP000316270"/>
    </source>
</evidence>
<proteinExistence type="predicted"/>
<dbReference type="OrthoDB" id="10420588at2759"/>
<reference evidence="1 2" key="1">
    <citation type="submission" date="2019-07" db="EMBL/GenBank/DDBJ databases">
        <title>Finished genome of Venturia effusa.</title>
        <authorList>
            <person name="Young C.A."/>
            <person name="Cox M.P."/>
            <person name="Ganley A.R.D."/>
            <person name="David W.J."/>
        </authorList>
    </citation>
    <scope>NUCLEOTIDE SEQUENCE [LARGE SCALE GENOMIC DNA]</scope>
    <source>
        <strain evidence="2">albino</strain>
    </source>
</reference>
<gene>
    <name evidence="1" type="ORF">FKW77_001269</name>
</gene>
<dbReference type="AlphaFoldDB" id="A0A517LQL2"/>
<keyword evidence="2" id="KW-1185">Reference proteome</keyword>